<dbReference type="GO" id="GO:0004563">
    <property type="term" value="F:beta-N-acetylhexosaminidase activity"/>
    <property type="evidence" value="ECO:0007669"/>
    <property type="project" value="UniProtKB-EC"/>
</dbReference>
<gene>
    <name evidence="14" type="primary">LOC113519915</name>
</gene>
<dbReference type="PANTHER" id="PTHR22600:SF21">
    <property type="entry name" value="BETA-HEXOSAMINIDASE A"/>
    <property type="match status" value="1"/>
</dbReference>
<dbReference type="RefSeq" id="XP_026760943.2">
    <property type="nucleotide sequence ID" value="XM_026905142.3"/>
</dbReference>
<feature type="region of interest" description="Disordered" evidence="9">
    <location>
        <begin position="87"/>
        <end position="106"/>
    </location>
</feature>
<dbReference type="InterPro" id="IPR025705">
    <property type="entry name" value="Beta_hexosaminidase_sua/sub"/>
</dbReference>
<evidence type="ECO:0000256" key="8">
    <source>
        <dbReference type="PIRSR" id="PIRSR001093-2"/>
    </source>
</evidence>
<evidence type="ECO:0000256" key="1">
    <source>
        <dbReference type="ARBA" id="ARBA00001231"/>
    </source>
</evidence>
<dbReference type="GO" id="GO:0030203">
    <property type="term" value="P:glycosaminoglycan metabolic process"/>
    <property type="evidence" value="ECO:0007669"/>
    <property type="project" value="TreeGrafter"/>
</dbReference>
<dbReference type="PANTHER" id="PTHR22600">
    <property type="entry name" value="BETA-HEXOSAMINIDASE"/>
    <property type="match status" value="1"/>
</dbReference>
<proteinExistence type="inferred from homology"/>
<dbReference type="SUPFAM" id="SSF55545">
    <property type="entry name" value="beta-N-acetylhexosaminidase-like domain"/>
    <property type="match status" value="1"/>
</dbReference>
<name>A0A6J1WWZ0_GALME</name>
<dbReference type="GO" id="GO:0006032">
    <property type="term" value="P:chitin catabolic process"/>
    <property type="evidence" value="ECO:0007669"/>
    <property type="project" value="UniProtKB-KW"/>
</dbReference>
<dbReference type="KEGG" id="gmw:113519915"/>
<evidence type="ECO:0000256" key="6">
    <source>
        <dbReference type="PIRNR" id="PIRNR001093"/>
    </source>
</evidence>
<feature type="disulfide bond" evidence="8">
    <location>
        <begin position="300"/>
        <end position="350"/>
    </location>
</feature>
<evidence type="ECO:0000256" key="9">
    <source>
        <dbReference type="SAM" id="MobiDB-lite"/>
    </source>
</evidence>
<dbReference type="Pfam" id="PF00728">
    <property type="entry name" value="Glyco_hydro_20"/>
    <property type="match status" value="1"/>
</dbReference>
<feature type="domain" description="Beta-hexosaminidase eukaryotic type N-terminal" evidence="12">
    <location>
        <begin position="35"/>
        <end position="168"/>
    </location>
</feature>
<evidence type="ECO:0000313" key="13">
    <source>
        <dbReference type="Proteomes" id="UP001652740"/>
    </source>
</evidence>
<dbReference type="InterPro" id="IPR015883">
    <property type="entry name" value="Glyco_hydro_20_cat"/>
</dbReference>
<dbReference type="Gene3D" id="3.30.379.10">
    <property type="entry name" value="Chitobiase/beta-hexosaminidase domain 2-like"/>
    <property type="match status" value="1"/>
</dbReference>
<comment type="similarity">
    <text evidence="2 6">Belongs to the glycosyl hydrolase 20 family.</text>
</comment>
<dbReference type="Pfam" id="PF14845">
    <property type="entry name" value="Glycohydro_20b2"/>
    <property type="match status" value="1"/>
</dbReference>
<keyword evidence="13" id="KW-1185">Reference proteome</keyword>
<evidence type="ECO:0000256" key="7">
    <source>
        <dbReference type="PIRSR" id="PIRSR001093-1"/>
    </source>
</evidence>
<evidence type="ECO:0000256" key="5">
    <source>
        <dbReference type="ARBA" id="ARBA00023295"/>
    </source>
</evidence>
<dbReference type="InParanoid" id="A0A6J1WWZ0"/>
<dbReference type="Proteomes" id="UP001652740">
    <property type="component" value="Unplaced"/>
</dbReference>
<accession>A0A6J1WWZ0</accession>
<feature type="signal peptide" evidence="10">
    <location>
        <begin position="1"/>
        <end position="16"/>
    </location>
</feature>
<comment type="catalytic activity">
    <reaction evidence="1 6">
        <text>Hydrolysis of terminal non-reducing N-acetyl-D-hexosamine residues in N-acetyl-beta-D-hexosaminides.</text>
        <dbReference type="EC" id="3.2.1.52"/>
    </reaction>
</comment>
<keyword evidence="10" id="KW-0732">Signal</keyword>
<feature type="chain" id="PRO_5047393328" description="Beta-hexosaminidase" evidence="10">
    <location>
        <begin position="17"/>
        <end position="555"/>
    </location>
</feature>
<feature type="domain" description="Glycoside hydrolase family 20 catalytic" evidence="11">
    <location>
        <begin position="191"/>
        <end position="506"/>
    </location>
</feature>
<keyword evidence="4" id="KW-0325">Glycoprotein</keyword>
<evidence type="ECO:0000256" key="10">
    <source>
        <dbReference type="SAM" id="SignalP"/>
    </source>
</evidence>
<dbReference type="GO" id="GO:0005764">
    <property type="term" value="C:lysosome"/>
    <property type="evidence" value="ECO:0007669"/>
    <property type="project" value="TreeGrafter"/>
</dbReference>
<evidence type="ECO:0000256" key="2">
    <source>
        <dbReference type="ARBA" id="ARBA00006285"/>
    </source>
</evidence>
<dbReference type="GO" id="GO:0016020">
    <property type="term" value="C:membrane"/>
    <property type="evidence" value="ECO:0007669"/>
    <property type="project" value="TreeGrafter"/>
</dbReference>
<sequence>MLRYLIIFVAVTNFFATGMYVVNPGPQYPPTKGEVWPKPQYEKKEDKYFTHNSSFIITPTNYTCDILNKAIERYAFTVRALHNMARRSRKNKPHRHRQVRGAPTTEKYEEVHRTHALQKMEIVLTSPCEELPHLNMDESYSLTIDRISILRSESVWGALRGLETWSQLFYLTDNYTQLRINKTHIMDYPRYKHRGLLLDTSRHYISVSNILKTLNAMAMNKLNVFHWHIVDDQSFPYQSEKFPNLSALGAYHSSMIYTHEDIQKIIAYATERGIRVLPEFDVPGHTRSWGVAYPDILTKCYDKKNVIGLGPMNPINNATYTMLGQLFEEIQEWFPDKYLHVGGDEVELNCWKSNPELQDYMAKHNVSAYQLHAIFMQNVIPLLQNKSLPIVWQEVFDEGVPLSSDTIIQVWKNQWVNTMVKILEAGHRLIFSASWYLDHIKSGGDWTDFYIADPRLMVYNATGNDSLLDNIIGGEACMWGEVVDDANVINRVWPRSSAVAERLWSASLAASYRARKDALTDARHRLEEHTCRMNRRGIAAQPPNGPSACVTHIHQ</sequence>
<dbReference type="SUPFAM" id="SSF51445">
    <property type="entry name" value="(Trans)glycosidases"/>
    <property type="match status" value="1"/>
</dbReference>
<feature type="active site" description="Proton donor" evidence="7">
    <location>
        <position position="345"/>
    </location>
</feature>
<dbReference type="Gene3D" id="3.20.20.80">
    <property type="entry name" value="Glycosidases"/>
    <property type="match status" value="1"/>
</dbReference>
<dbReference type="GO" id="GO:0000272">
    <property type="term" value="P:polysaccharide catabolic process"/>
    <property type="evidence" value="ECO:0007669"/>
    <property type="project" value="UniProtKB-KW"/>
</dbReference>
<dbReference type="InterPro" id="IPR017853">
    <property type="entry name" value="GH"/>
</dbReference>
<evidence type="ECO:0000256" key="4">
    <source>
        <dbReference type="ARBA" id="ARBA00023180"/>
    </source>
</evidence>
<dbReference type="GO" id="GO:0006689">
    <property type="term" value="P:ganglioside catabolic process"/>
    <property type="evidence" value="ECO:0007669"/>
    <property type="project" value="TreeGrafter"/>
</dbReference>
<keyword evidence="5 6" id="KW-0326">Glycosidase</keyword>
<feature type="compositionally biased region" description="Basic residues" evidence="9">
    <location>
        <begin position="87"/>
        <end position="99"/>
    </location>
</feature>
<evidence type="ECO:0000313" key="14">
    <source>
        <dbReference type="RefSeq" id="XP_026760943.2"/>
    </source>
</evidence>
<evidence type="ECO:0000259" key="12">
    <source>
        <dbReference type="Pfam" id="PF14845"/>
    </source>
</evidence>
<evidence type="ECO:0000256" key="3">
    <source>
        <dbReference type="ARBA" id="ARBA00022801"/>
    </source>
</evidence>
<dbReference type="CDD" id="cd06562">
    <property type="entry name" value="GH20_HexA_HexB-like"/>
    <property type="match status" value="1"/>
</dbReference>
<dbReference type="PIRSF" id="PIRSF001093">
    <property type="entry name" value="B-hxosamndse_ab_euk"/>
    <property type="match status" value="1"/>
</dbReference>
<dbReference type="EC" id="3.2.1.52" evidence="6"/>
<keyword evidence="8" id="KW-1015">Disulfide bond</keyword>
<reference evidence="14" key="1">
    <citation type="submission" date="2025-08" db="UniProtKB">
        <authorList>
            <consortium name="RefSeq"/>
        </authorList>
    </citation>
    <scope>IDENTIFICATION</scope>
    <source>
        <tissue evidence="14">Whole larvae</tissue>
    </source>
</reference>
<dbReference type="InterPro" id="IPR029019">
    <property type="entry name" value="HEX_eukaryotic_N"/>
</dbReference>
<feature type="disulfide bond" evidence="8">
    <location>
        <begin position="64"/>
        <end position="128"/>
    </location>
</feature>
<dbReference type="AlphaFoldDB" id="A0A6J1WWZ0"/>
<feature type="disulfide bond" evidence="8">
    <location>
        <begin position="531"/>
        <end position="549"/>
    </location>
</feature>
<dbReference type="PRINTS" id="PR00738">
    <property type="entry name" value="GLHYDRLASE20"/>
</dbReference>
<protein>
    <recommendedName>
        <fullName evidence="6">Beta-hexosaminidase</fullName>
        <ecNumber evidence="6">3.2.1.52</ecNumber>
    </recommendedName>
</protein>
<dbReference type="InterPro" id="IPR029018">
    <property type="entry name" value="Hex-like_dom2"/>
</dbReference>
<dbReference type="GeneID" id="113519915"/>
<organism evidence="13 14">
    <name type="scientific">Galleria mellonella</name>
    <name type="common">Greater wax moth</name>
    <dbReference type="NCBI Taxonomy" id="7137"/>
    <lineage>
        <taxon>Eukaryota</taxon>
        <taxon>Metazoa</taxon>
        <taxon>Ecdysozoa</taxon>
        <taxon>Arthropoda</taxon>
        <taxon>Hexapoda</taxon>
        <taxon>Insecta</taxon>
        <taxon>Pterygota</taxon>
        <taxon>Neoptera</taxon>
        <taxon>Endopterygota</taxon>
        <taxon>Lepidoptera</taxon>
        <taxon>Glossata</taxon>
        <taxon>Ditrysia</taxon>
        <taxon>Pyraloidea</taxon>
        <taxon>Pyralidae</taxon>
        <taxon>Galleriinae</taxon>
        <taxon>Galleria</taxon>
    </lineage>
</organism>
<evidence type="ECO:0000259" key="11">
    <source>
        <dbReference type="Pfam" id="PF00728"/>
    </source>
</evidence>
<keyword evidence="3 6" id="KW-0378">Hydrolase</keyword>